<evidence type="ECO:0000256" key="1">
    <source>
        <dbReference type="SAM" id="Phobius"/>
    </source>
</evidence>
<sequence>MCTHGANGTMSFLSLLLIFILIYKA</sequence>
<protein>
    <submittedName>
        <fullName evidence="2">Uncharacterized protein</fullName>
    </submittedName>
</protein>
<dbReference type="AlphaFoldDB" id="A0A2P2P0C3"/>
<reference evidence="2" key="1">
    <citation type="submission" date="2018-02" db="EMBL/GenBank/DDBJ databases">
        <title>Rhizophora mucronata_Transcriptome.</title>
        <authorList>
            <person name="Meera S.P."/>
            <person name="Sreeshan A."/>
            <person name="Augustine A."/>
        </authorList>
    </citation>
    <scope>NUCLEOTIDE SEQUENCE</scope>
    <source>
        <tissue evidence="2">Leaf</tissue>
    </source>
</reference>
<accession>A0A2P2P0C3</accession>
<proteinExistence type="predicted"/>
<keyword evidence="1" id="KW-0812">Transmembrane</keyword>
<organism evidence="2">
    <name type="scientific">Rhizophora mucronata</name>
    <name type="common">Asiatic mangrove</name>
    <dbReference type="NCBI Taxonomy" id="61149"/>
    <lineage>
        <taxon>Eukaryota</taxon>
        <taxon>Viridiplantae</taxon>
        <taxon>Streptophyta</taxon>
        <taxon>Embryophyta</taxon>
        <taxon>Tracheophyta</taxon>
        <taxon>Spermatophyta</taxon>
        <taxon>Magnoliopsida</taxon>
        <taxon>eudicotyledons</taxon>
        <taxon>Gunneridae</taxon>
        <taxon>Pentapetalae</taxon>
        <taxon>rosids</taxon>
        <taxon>fabids</taxon>
        <taxon>Malpighiales</taxon>
        <taxon>Rhizophoraceae</taxon>
        <taxon>Rhizophora</taxon>
    </lineage>
</organism>
<name>A0A2P2P0C3_RHIMU</name>
<evidence type="ECO:0000313" key="2">
    <source>
        <dbReference type="EMBL" id="MBX48190.1"/>
    </source>
</evidence>
<feature type="transmembrane region" description="Helical" evidence="1">
    <location>
        <begin position="6"/>
        <end position="23"/>
    </location>
</feature>
<keyword evidence="1" id="KW-1133">Transmembrane helix</keyword>
<dbReference type="EMBL" id="GGEC01067706">
    <property type="protein sequence ID" value="MBX48190.1"/>
    <property type="molecule type" value="Transcribed_RNA"/>
</dbReference>
<keyword evidence="1" id="KW-0472">Membrane</keyword>